<dbReference type="Gene3D" id="1.10.3680.10">
    <property type="entry name" value="TerB-like"/>
    <property type="match status" value="1"/>
</dbReference>
<feature type="region of interest" description="Disordered" evidence="1">
    <location>
        <begin position="15"/>
        <end position="37"/>
    </location>
</feature>
<dbReference type="AlphaFoldDB" id="A0A506U8E4"/>
<dbReference type="RefSeq" id="WP_141165831.1">
    <property type="nucleotide sequence ID" value="NZ_VHLH01000005.1"/>
</dbReference>
<comment type="caution">
    <text evidence="2">The sequence shown here is derived from an EMBL/GenBank/DDBJ whole genome shotgun (WGS) entry which is preliminary data.</text>
</comment>
<evidence type="ECO:0000313" key="2">
    <source>
        <dbReference type="EMBL" id="TPW30692.1"/>
    </source>
</evidence>
<dbReference type="CDD" id="cd07178">
    <property type="entry name" value="terB_like_YebE"/>
    <property type="match status" value="1"/>
</dbReference>
<dbReference type="SUPFAM" id="SSF158682">
    <property type="entry name" value="TerB-like"/>
    <property type="match status" value="1"/>
</dbReference>
<dbReference type="InterPro" id="IPR007486">
    <property type="entry name" value="YebE"/>
</dbReference>
<sequence length="245" mass="25650">MFDAKRLLDQLVGGQTAAGSTGNTNPSGGAGGQGDLQNLGTQAMDMIRRNPGKAGLLAAGLLGTGFGRKLAGSALRYGGMAAIAGLGYHAYQNYKSGNRPGAGNAGEAPEKLPARGETGFHVDAEDTEPEFALLLVRGMIAAAASDGHIDDQERQRILGRLEESDLEGDARSFLQKEIDEPADIDTLVSGAKTEEQKVELYTASRLAVEPDTRAERGYLDLLAGRLGLPDDLVEHIEATVSSAES</sequence>
<dbReference type="Pfam" id="PF04391">
    <property type="entry name" value="DUF533"/>
    <property type="match status" value="1"/>
</dbReference>
<accession>A0A506U8E4</accession>
<dbReference type="OrthoDB" id="5459344at2"/>
<dbReference type="InterPro" id="IPR029024">
    <property type="entry name" value="TerB-like"/>
</dbReference>
<reference evidence="2 3" key="1">
    <citation type="submission" date="2019-06" db="EMBL/GenBank/DDBJ databases">
        <authorList>
            <person name="Li M."/>
        </authorList>
    </citation>
    <scope>NUCLEOTIDE SEQUENCE [LARGE SCALE GENOMIC DNA]</scope>
    <source>
        <strain evidence="2 3">BGMRC6574</strain>
    </source>
</reference>
<name>A0A506U8E4_9HYPH</name>
<dbReference type="EMBL" id="VHLH01000005">
    <property type="protein sequence ID" value="TPW30692.1"/>
    <property type="molecule type" value="Genomic_DNA"/>
</dbReference>
<protein>
    <submittedName>
        <fullName evidence="2">Tellurite resistance TerB family protein</fullName>
    </submittedName>
</protein>
<feature type="compositionally biased region" description="Polar residues" evidence="1">
    <location>
        <begin position="17"/>
        <end position="27"/>
    </location>
</feature>
<evidence type="ECO:0000313" key="3">
    <source>
        <dbReference type="Proteomes" id="UP000320314"/>
    </source>
</evidence>
<organism evidence="2 3">
    <name type="scientific">Pararhizobium mangrovi</name>
    <dbReference type="NCBI Taxonomy" id="2590452"/>
    <lineage>
        <taxon>Bacteria</taxon>
        <taxon>Pseudomonadati</taxon>
        <taxon>Pseudomonadota</taxon>
        <taxon>Alphaproteobacteria</taxon>
        <taxon>Hyphomicrobiales</taxon>
        <taxon>Rhizobiaceae</taxon>
        <taxon>Rhizobium/Agrobacterium group</taxon>
        <taxon>Pararhizobium</taxon>
    </lineage>
</organism>
<proteinExistence type="predicted"/>
<dbReference type="Proteomes" id="UP000320314">
    <property type="component" value="Unassembled WGS sequence"/>
</dbReference>
<gene>
    <name evidence="2" type="ORF">FJU11_04515</name>
</gene>
<evidence type="ECO:0000256" key="1">
    <source>
        <dbReference type="SAM" id="MobiDB-lite"/>
    </source>
</evidence>
<keyword evidence="3" id="KW-1185">Reference proteome</keyword>